<keyword evidence="2" id="KW-1185">Reference proteome</keyword>
<evidence type="ECO:0000313" key="2">
    <source>
        <dbReference type="Proteomes" id="UP000237968"/>
    </source>
</evidence>
<sequence>MQRVAITYTIREYDSRMKTTIVLSLIALLQHFGASTYAPDLCADAYLKTTGEPITDLAGTTLSRFCEWTGPAAPAWDDDLCCKISDEGASCSATSAKGTCTFGMKMYCEYGEVVSDGTVACYQPFPSSCDSGACNGGTVESSRTQADLLCCQNGDCYEWDIQDVEDCVGDFSWCSSGYLKEDGTVDCYD</sequence>
<accession>A0A2S9XRL7</accession>
<dbReference type="AlphaFoldDB" id="A0A2S9XRL7"/>
<protein>
    <submittedName>
        <fullName evidence="1">Uncharacterized protein</fullName>
    </submittedName>
</protein>
<dbReference type="EMBL" id="PVNK01000169">
    <property type="protein sequence ID" value="PRP95507.1"/>
    <property type="molecule type" value="Genomic_DNA"/>
</dbReference>
<evidence type="ECO:0000313" key="1">
    <source>
        <dbReference type="EMBL" id="PRP95507.1"/>
    </source>
</evidence>
<name>A0A2S9XRL7_9BACT</name>
<dbReference type="Proteomes" id="UP000237968">
    <property type="component" value="Unassembled WGS sequence"/>
</dbReference>
<organism evidence="1 2">
    <name type="scientific">Enhygromyxa salina</name>
    <dbReference type="NCBI Taxonomy" id="215803"/>
    <lineage>
        <taxon>Bacteria</taxon>
        <taxon>Pseudomonadati</taxon>
        <taxon>Myxococcota</taxon>
        <taxon>Polyangia</taxon>
        <taxon>Nannocystales</taxon>
        <taxon>Nannocystaceae</taxon>
        <taxon>Enhygromyxa</taxon>
    </lineage>
</organism>
<proteinExistence type="predicted"/>
<gene>
    <name evidence="1" type="ORF">ENSA5_38600</name>
</gene>
<reference evidence="1 2" key="1">
    <citation type="submission" date="2018-03" db="EMBL/GenBank/DDBJ databases">
        <title>Draft Genome Sequences of the Obligatory Marine Myxobacteria Enhygromyxa salina SWB005.</title>
        <authorList>
            <person name="Poehlein A."/>
            <person name="Moghaddam J.A."/>
            <person name="Harms H."/>
            <person name="Alanjari M."/>
            <person name="Koenig G.M."/>
            <person name="Daniel R."/>
            <person name="Schaeberle T.F."/>
        </authorList>
    </citation>
    <scope>NUCLEOTIDE SEQUENCE [LARGE SCALE GENOMIC DNA]</scope>
    <source>
        <strain evidence="1 2">SWB005</strain>
    </source>
</reference>
<comment type="caution">
    <text evidence="1">The sequence shown here is derived from an EMBL/GenBank/DDBJ whole genome shotgun (WGS) entry which is preliminary data.</text>
</comment>